<comment type="caution">
    <text evidence="2">The sequence shown here is derived from an EMBL/GenBank/DDBJ whole genome shotgun (WGS) entry which is preliminary data.</text>
</comment>
<organism evidence="2 3">
    <name type="scientific">Neoarthrinium moseri</name>
    <dbReference type="NCBI Taxonomy" id="1658444"/>
    <lineage>
        <taxon>Eukaryota</taxon>
        <taxon>Fungi</taxon>
        <taxon>Dikarya</taxon>
        <taxon>Ascomycota</taxon>
        <taxon>Pezizomycotina</taxon>
        <taxon>Sordariomycetes</taxon>
        <taxon>Xylariomycetidae</taxon>
        <taxon>Amphisphaeriales</taxon>
        <taxon>Apiosporaceae</taxon>
        <taxon>Neoarthrinium</taxon>
    </lineage>
</organism>
<accession>A0A9P9W815</accession>
<dbReference type="Proteomes" id="UP000829685">
    <property type="component" value="Unassembled WGS sequence"/>
</dbReference>
<dbReference type="SUPFAM" id="SSF53098">
    <property type="entry name" value="Ribonuclease H-like"/>
    <property type="match status" value="1"/>
</dbReference>
<dbReference type="Gene3D" id="3.30.420.10">
    <property type="entry name" value="Ribonuclease H-like superfamily/Ribonuclease H"/>
    <property type="match status" value="1"/>
</dbReference>
<gene>
    <name evidence="2" type="ORF">JX265_013656</name>
</gene>
<evidence type="ECO:0008006" key="4">
    <source>
        <dbReference type="Google" id="ProtNLM"/>
    </source>
</evidence>
<dbReference type="InterPro" id="IPR012337">
    <property type="entry name" value="RNaseH-like_sf"/>
</dbReference>
<reference evidence="2" key="1">
    <citation type="submission" date="2021-03" db="EMBL/GenBank/DDBJ databases">
        <title>Revisited historic fungal species revealed as producer of novel bioactive compounds through whole genome sequencing and comparative genomics.</title>
        <authorList>
            <person name="Vignolle G.A."/>
            <person name="Hochenegger N."/>
            <person name="Mach R.L."/>
            <person name="Mach-Aigner A.R."/>
            <person name="Javad Rahimi M."/>
            <person name="Salim K.A."/>
            <person name="Chan C.M."/>
            <person name="Lim L.B.L."/>
            <person name="Cai F."/>
            <person name="Druzhinina I.S."/>
            <person name="U'Ren J.M."/>
            <person name="Derntl C."/>
        </authorList>
    </citation>
    <scope>NUCLEOTIDE SEQUENCE</scope>
    <source>
        <strain evidence="2">TUCIM 5799</strain>
    </source>
</reference>
<dbReference type="GO" id="GO:0003676">
    <property type="term" value="F:nucleic acid binding"/>
    <property type="evidence" value="ECO:0007669"/>
    <property type="project" value="InterPro"/>
</dbReference>
<evidence type="ECO:0000313" key="3">
    <source>
        <dbReference type="Proteomes" id="UP000829685"/>
    </source>
</evidence>
<dbReference type="EMBL" id="JAFIMR010000078">
    <property type="protein sequence ID" value="KAI1849270.1"/>
    <property type="molecule type" value="Genomic_DNA"/>
</dbReference>
<feature type="compositionally biased region" description="Polar residues" evidence="1">
    <location>
        <begin position="264"/>
        <end position="274"/>
    </location>
</feature>
<protein>
    <recommendedName>
        <fullName evidence="4">RNase H type-1 domain-containing protein</fullName>
    </recommendedName>
</protein>
<keyword evidence="3" id="KW-1185">Reference proteome</keyword>
<name>A0A9P9W815_9PEZI</name>
<evidence type="ECO:0000313" key="2">
    <source>
        <dbReference type="EMBL" id="KAI1849270.1"/>
    </source>
</evidence>
<proteinExistence type="predicted"/>
<evidence type="ECO:0000256" key="1">
    <source>
        <dbReference type="SAM" id="MobiDB-lite"/>
    </source>
</evidence>
<dbReference type="InterPro" id="IPR036397">
    <property type="entry name" value="RNaseH_sf"/>
</dbReference>
<sequence>MWAHACTGPKLRALEKIQKTGGQAITGAFNTVALAVIEAEASILSIHERFKKKALKAWIAMHTLPKTHPLSRLPTRAYRRFMSPLQKMAIQTTTDVAREQARDTAEGQHGIVISTSSSQRNNLVGIGFALRDRDQDDSGPSAYLATIATPVEQNPFIAELQAMAMALRAAATQDRPRQITVVSSNKAALLAVAQPRQQSGQEWLLGIYETNKRLKARGHTVHMTWSPAGVGWPQERTTKGAAKLATKPHQRPDPSARRAKSTRFNKAVISTVQRKSLPPRVGKYSKDLDTALPGRHPRKLYDGAQTR</sequence>
<feature type="region of interest" description="Disordered" evidence="1">
    <location>
        <begin position="225"/>
        <end position="307"/>
    </location>
</feature>
<dbReference type="AlphaFoldDB" id="A0A9P9W815"/>